<organism evidence="1 2">
    <name type="scientific">Paraglaciecola aquimarina</name>
    <dbReference type="NCBI Taxonomy" id="1235557"/>
    <lineage>
        <taxon>Bacteria</taxon>
        <taxon>Pseudomonadati</taxon>
        <taxon>Pseudomonadota</taxon>
        <taxon>Gammaproteobacteria</taxon>
        <taxon>Alteromonadales</taxon>
        <taxon>Alteromonadaceae</taxon>
        <taxon>Paraglaciecola</taxon>
    </lineage>
</organism>
<name>A0ABU3T0V0_9ALTE</name>
<dbReference type="InterPro" id="IPR007411">
    <property type="entry name" value="EpmC"/>
</dbReference>
<dbReference type="Pfam" id="PF04315">
    <property type="entry name" value="EpmC"/>
    <property type="match status" value="1"/>
</dbReference>
<reference evidence="1 2" key="1">
    <citation type="submission" date="2023-10" db="EMBL/GenBank/DDBJ databases">
        <title>Glaciecola aquimarina strain GGW-M5 nov., isolated from a coastal seawater.</title>
        <authorList>
            <person name="Bayburt H."/>
            <person name="Kim J.M."/>
            <person name="Choi B.J."/>
            <person name="Jeon C.O."/>
        </authorList>
    </citation>
    <scope>NUCLEOTIDE SEQUENCE [LARGE SCALE GENOMIC DNA]</scope>
    <source>
        <strain evidence="1 2">KCTC 32108</strain>
    </source>
</reference>
<sequence length="186" mass="21246">MSQLHKYQDLISLFNQAFGDTENTLLMKGQDEPIYIPAETSHGKHRIIFAHGYFASALHEIAHWCIAGKERRLLEDYGYWYCPDGRSEAEQAEFEKVEVKPQAIEWAFCCAANKPFQVSTDNLNGAPVDRKAFQIAVREQALVYLRNGFPARAGCFIQVLRDFYQTSELSVASFDLTEKRESITNV</sequence>
<comment type="caution">
    <text evidence="1">The sequence shown here is derived from an EMBL/GenBank/DDBJ whole genome shotgun (WGS) entry which is preliminary data.</text>
</comment>
<dbReference type="GO" id="GO:0003746">
    <property type="term" value="F:translation elongation factor activity"/>
    <property type="evidence" value="ECO:0007669"/>
    <property type="project" value="UniProtKB-KW"/>
</dbReference>
<dbReference type="EMBL" id="JAWDIO010000002">
    <property type="protein sequence ID" value="MDU0355881.1"/>
    <property type="molecule type" value="Genomic_DNA"/>
</dbReference>
<protein>
    <submittedName>
        <fullName evidence="1">Elongation factor P hydroxylase</fullName>
    </submittedName>
</protein>
<evidence type="ECO:0000313" key="1">
    <source>
        <dbReference type="EMBL" id="MDU0355881.1"/>
    </source>
</evidence>
<evidence type="ECO:0000313" key="2">
    <source>
        <dbReference type="Proteomes" id="UP001247805"/>
    </source>
</evidence>
<keyword evidence="2" id="KW-1185">Reference proteome</keyword>
<dbReference type="RefSeq" id="WP_316027399.1">
    <property type="nucleotide sequence ID" value="NZ_JAWDIO010000002.1"/>
</dbReference>
<keyword evidence="1" id="KW-0648">Protein biosynthesis</keyword>
<gene>
    <name evidence="1" type="ORF">RS130_20090</name>
</gene>
<accession>A0ABU3T0V0</accession>
<proteinExistence type="predicted"/>
<dbReference type="Proteomes" id="UP001247805">
    <property type="component" value="Unassembled WGS sequence"/>
</dbReference>
<keyword evidence="1" id="KW-0251">Elongation factor</keyword>